<dbReference type="RefSeq" id="WP_085019256.1">
    <property type="nucleotide sequence ID" value="NZ_BMHD01000001.1"/>
</dbReference>
<dbReference type="EMBL" id="CP020715">
    <property type="protein sequence ID" value="ARJ05118.1"/>
    <property type="molecule type" value="Genomic_DNA"/>
</dbReference>
<name>A0A1X9LLE8_9MICO</name>
<dbReference type="STRING" id="1619308.B5808_07795"/>
<dbReference type="Proteomes" id="UP000192775">
    <property type="component" value="Chromosome"/>
</dbReference>
<organism evidence="1 2">
    <name type="scientific">Cnuibacter physcomitrellae</name>
    <dbReference type="NCBI Taxonomy" id="1619308"/>
    <lineage>
        <taxon>Bacteria</taxon>
        <taxon>Bacillati</taxon>
        <taxon>Actinomycetota</taxon>
        <taxon>Actinomycetes</taxon>
        <taxon>Micrococcales</taxon>
        <taxon>Microbacteriaceae</taxon>
        <taxon>Cnuibacter</taxon>
    </lineage>
</organism>
<evidence type="ECO:0000313" key="2">
    <source>
        <dbReference type="Proteomes" id="UP000192775"/>
    </source>
</evidence>
<accession>A0A1X9LLE8</accession>
<reference evidence="1 2" key="1">
    <citation type="submission" date="2017-04" db="EMBL/GenBank/DDBJ databases">
        <authorList>
            <person name="Afonso C.L."/>
            <person name="Miller P.J."/>
            <person name="Scott M.A."/>
            <person name="Spackman E."/>
            <person name="Goraichik I."/>
            <person name="Dimitrov K.M."/>
            <person name="Suarez D.L."/>
            <person name="Swayne D.E."/>
        </authorList>
    </citation>
    <scope>NUCLEOTIDE SEQUENCE [LARGE SCALE GENOMIC DNA]</scope>
    <source>
        <strain evidence="2">XA(T)</strain>
    </source>
</reference>
<dbReference type="AlphaFoldDB" id="A0A1X9LLE8"/>
<protein>
    <submittedName>
        <fullName evidence="1">Uncharacterized protein</fullName>
    </submittedName>
</protein>
<sequence>MVLIAIVACETGFWLAVLAGLGARYVLRRRRLGAALLIAAPVIDAVLLTLVTVDLLGGGTASWHHGLAALYIGISVAYGHRMIAWADARVAHLVDKVPLPPKLTGWAYTRACWRDVARTMLAAAIAGGILLALVWLVGDPERTSELDGLFPVLGFLVAIDALWAISYTIWPRRTPAEA</sequence>
<keyword evidence="2" id="KW-1185">Reference proteome</keyword>
<dbReference type="KEGG" id="cphy:B5808_07795"/>
<gene>
    <name evidence="1" type="ORF">B5808_07795</name>
</gene>
<evidence type="ECO:0000313" key="1">
    <source>
        <dbReference type="EMBL" id="ARJ05118.1"/>
    </source>
</evidence>
<proteinExistence type="predicted"/>